<dbReference type="PANTHER" id="PTHR48016">
    <property type="entry name" value="MAP KINASE KINASE KINASE SSK2-RELATED-RELATED"/>
    <property type="match status" value="1"/>
</dbReference>
<dbReference type="STRING" id="1198029.A0A1U7LJ22"/>
<name>A0A1U7LJ22_NEOID</name>
<dbReference type="PROSITE" id="PS00108">
    <property type="entry name" value="PROTEIN_KINASE_ST"/>
    <property type="match status" value="1"/>
</dbReference>
<evidence type="ECO:0000256" key="2">
    <source>
        <dbReference type="ARBA" id="ARBA00022527"/>
    </source>
</evidence>
<keyword evidence="4 7" id="KW-0547">Nucleotide-binding</keyword>
<evidence type="ECO:0000256" key="4">
    <source>
        <dbReference type="ARBA" id="ARBA00022741"/>
    </source>
</evidence>
<keyword evidence="5 10" id="KW-0418">Kinase</keyword>
<evidence type="ECO:0000256" key="1">
    <source>
        <dbReference type="ARBA" id="ARBA00006529"/>
    </source>
</evidence>
<dbReference type="InterPro" id="IPR008271">
    <property type="entry name" value="Ser/Thr_kinase_AS"/>
</dbReference>
<evidence type="ECO:0000259" key="9">
    <source>
        <dbReference type="PROSITE" id="PS50011"/>
    </source>
</evidence>
<organism evidence="10 11">
    <name type="scientific">Neolecta irregularis (strain DAH-3)</name>
    <dbReference type="NCBI Taxonomy" id="1198029"/>
    <lineage>
        <taxon>Eukaryota</taxon>
        <taxon>Fungi</taxon>
        <taxon>Dikarya</taxon>
        <taxon>Ascomycota</taxon>
        <taxon>Taphrinomycotina</taxon>
        <taxon>Neolectales</taxon>
        <taxon>Neolectaceae</taxon>
        <taxon>Neolecta</taxon>
    </lineage>
</organism>
<dbReference type="PROSITE" id="PS00107">
    <property type="entry name" value="PROTEIN_KINASE_ATP"/>
    <property type="match status" value="1"/>
</dbReference>
<keyword evidence="2" id="KW-0723">Serine/threonine-protein kinase</keyword>
<dbReference type="InterPro" id="IPR045801">
    <property type="entry name" value="MEKK4_N"/>
</dbReference>
<evidence type="ECO:0000313" key="11">
    <source>
        <dbReference type="Proteomes" id="UP000186594"/>
    </source>
</evidence>
<dbReference type="PROSITE" id="PS50011">
    <property type="entry name" value="PROTEIN_KINASE_DOM"/>
    <property type="match status" value="1"/>
</dbReference>
<keyword evidence="3" id="KW-0808">Transferase</keyword>
<dbReference type="AlphaFoldDB" id="A0A1U7LJ22"/>
<evidence type="ECO:0000256" key="5">
    <source>
        <dbReference type="ARBA" id="ARBA00022777"/>
    </source>
</evidence>
<evidence type="ECO:0000256" key="7">
    <source>
        <dbReference type="PROSITE-ProRule" id="PRU10141"/>
    </source>
</evidence>
<dbReference type="SMART" id="SM00220">
    <property type="entry name" value="S_TKc"/>
    <property type="match status" value="1"/>
</dbReference>
<keyword evidence="11" id="KW-1185">Reference proteome</keyword>
<dbReference type="Proteomes" id="UP000186594">
    <property type="component" value="Unassembled WGS sequence"/>
</dbReference>
<gene>
    <name evidence="10" type="ORF">NEOLI_004292</name>
</gene>
<reference evidence="10 11" key="1">
    <citation type="submission" date="2016-04" db="EMBL/GenBank/DDBJ databases">
        <title>Evolutionary innovation and constraint leading to complex multicellularity in the Ascomycota.</title>
        <authorList>
            <person name="Cisse O."/>
            <person name="Nguyen A."/>
            <person name="Hewitt D.A."/>
            <person name="Jedd G."/>
            <person name="Stajich J.E."/>
        </authorList>
    </citation>
    <scope>NUCLEOTIDE SEQUENCE [LARGE SCALE GENOMIC DNA]</scope>
    <source>
        <strain evidence="10 11">DAH-3</strain>
    </source>
</reference>
<dbReference type="Gene3D" id="1.10.510.10">
    <property type="entry name" value="Transferase(Phosphotransferase) domain 1"/>
    <property type="match status" value="1"/>
</dbReference>
<dbReference type="Pfam" id="PF00069">
    <property type="entry name" value="Pkinase"/>
    <property type="match status" value="1"/>
</dbReference>
<comment type="caution">
    <text evidence="10">The sequence shown here is derived from an EMBL/GenBank/DDBJ whole genome shotgun (WGS) entry which is preliminary data.</text>
</comment>
<feature type="compositionally biased region" description="Low complexity" evidence="8">
    <location>
        <begin position="101"/>
        <end position="115"/>
    </location>
</feature>
<dbReference type="Pfam" id="PF19431">
    <property type="entry name" value="MEKK4_N"/>
    <property type="match status" value="1"/>
</dbReference>
<feature type="binding site" evidence="7">
    <location>
        <position position="1013"/>
    </location>
    <ligand>
        <name>ATP</name>
        <dbReference type="ChEBI" id="CHEBI:30616"/>
    </ligand>
</feature>
<dbReference type="EMBL" id="LXFE01002989">
    <property type="protein sequence ID" value="OLL22644.1"/>
    <property type="molecule type" value="Genomic_DNA"/>
</dbReference>
<dbReference type="OrthoDB" id="1043025at2759"/>
<dbReference type="SUPFAM" id="SSF56112">
    <property type="entry name" value="Protein kinase-like (PK-like)"/>
    <property type="match status" value="1"/>
</dbReference>
<dbReference type="OMA" id="PPCVDEN"/>
<keyword evidence="6 7" id="KW-0067">ATP-binding</keyword>
<dbReference type="InterPro" id="IPR011009">
    <property type="entry name" value="Kinase-like_dom_sf"/>
</dbReference>
<dbReference type="PANTHER" id="PTHR48016:SF32">
    <property type="entry name" value="MITOGEN-ACTIVATED PROTEIN KINASE KINASE KINASE 4"/>
    <property type="match status" value="1"/>
</dbReference>
<dbReference type="GO" id="GO:0005524">
    <property type="term" value="F:ATP binding"/>
    <property type="evidence" value="ECO:0007669"/>
    <property type="project" value="UniProtKB-UniRule"/>
</dbReference>
<dbReference type="CDD" id="cd06626">
    <property type="entry name" value="STKc_MEKK4"/>
    <property type="match status" value="1"/>
</dbReference>
<sequence>MSDDSPKPFDSSPGYEWRSNGPSFASSPARELAPGIEGNGGYFQPRCAYAPLRHPPPAAPSAIAATAPAARSFNDRYRAQQDAYVAKTQKDQEDYERYHQNSNNDGGVNSDSGGESPALDIFRARLHCGHDADTLDLLDSIDPSQVALDNPETRNRLDWQLMLTSVLTGSVMTAEKHRLSGTNEKDIKSRAEVMDEVWLGIRAKAFKKPLDEHKQYIADARLQIDPILEKIITFQVTDDPSTSPSQQIENLLQQIERCERLYPNLAALRKTHPKSTSNLFEYKYAALITWSTVTKSIQTQFQVLKSWVENDDLDVARSTNTSSGIEDSSSFILRVLKENGLGRTFEKKTLAVLNKLIEKAKREMIANAQAWKEMNLPTYLDDLLRLVNFPTKLIEEALQMRLKYAKKPAADRVDKVDQLISDFRLSINLAIRIKREYTEILSPQPGWDLPPCIDENFDQVVCDIIAFYFHLIGLQISTGGSPGLNKEDNSVTFRDVELLEVEWAFMRDEVCPVIGGASALAADNFCQLTSAIFSRMAQYIKSSFPGHAALSQDHDTIVTEMAKGDFAKEQSRLLDNIRSRCRKLLSFTKRLTPGLENALEGTIHNLPAFIEVLQESGHFLAYTASVEQDHVYIIADSALIHETSRISKIVQSSFVVNEPREQSEDYTPYVFLLAPVEYFNWTGLVMDVDLNLTTDTVPEVKWGDFRLITETAEGCHKKIMNAKRRVLDFAENLVSFKPEKRANNQKIQQHLQKTKKQIYRFSTCIIDCVKVVRERAQGRNCQELVQNFFTFAADLGQDKRTVRMMQPVHRLSHHQKLIRLAIWWVNFIVSDCVSTDRRTFRWAVAALEFAVTMTRGNNVLTITEEEFTTLRIHVGDCMALLVSHFDIMGARSHLAQQEEDARLAGLKKSGVLRVAPNISQELEDDLALEKLRASVLEKLAAIDDKRKLQQQSQHMVGKVLDDTVSENRSLMQLASSLSNITMRWQQDRFIGCGTFGDVYAAINLDSGDLMAVKEIRMQDPQTMKNKIRVIRDEMRALETLDHPNIVQYYGIEVHRDKVYIFMEYCVGGSLSRLLEHGRIEDETVLQVYALQMLEGIAYLHDRRIVHRDLKPENILLDHAGLIKFVDFGAAKMLARQGKTRTGENDATARTRLGSMTGTPMYMSPEAITGGNTGRLGAMDIWSVGCCLTEMATGKRPWPNMDNEWAIMYQIAAGQKPTFPRPEELSVAGRRFIARCLEPNADKRPSAAELLTDPWIMIIRDMNGLCDPQTPDTT</sequence>
<dbReference type="GO" id="GO:0004674">
    <property type="term" value="F:protein serine/threonine kinase activity"/>
    <property type="evidence" value="ECO:0007669"/>
    <property type="project" value="UniProtKB-KW"/>
</dbReference>
<evidence type="ECO:0000313" key="10">
    <source>
        <dbReference type="EMBL" id="OLL22644.1"/>
    </source>
</evidence>
<comment type="similarity">
    <text evidence="1">Belongs to the protein kinase superfamily. STE Ser/Thr protein kinase family. MAP kinase kinase kinase subfamily.</text>
</comment>
<feature type="compositionally biased region" description="Basic and acidic residues" evidence="8">
    <location>
        <begin position="88"/>
        <end position="99"/>
    </location>
</feature>
<dbReference type="InterPro" id="IPR050538">
    <property type="entry name" value="MAP_kinase_kinase_kinase"/>
</dbReference>
<feature type="region of interest" description="Disordered" evidence="8">
    <location>
        <begin position="84"/>
        <end position="115"/>
    </location>
</feature>
<protein>
    <submittedName>
        <fullName evidence="10">MAP kinase kinase kinase wis4</fullName>
    </submittedName>
</protein>
<evidence type="ECO:0000256" key="3">
    <source>
        <dbReference type="ARBA" id="ARBA00022679"/>
    </source>
</evidence>
<evidence type="ECO:0000256" key="8">
    <source>
        <dbReference type="SAM" id="MobiDB-lite"/>
    </source>
</evidence>
<proteinExistence type="inferred from homology"/>
<accession>A0A1U7LJ22</accession>
<evidence type="ECO:0000256" key="6">
    <source>
        <dbReference type="ARBA" id="ARBA00022840"/>
    </source>
</evidence>
<feature type="domain" description="Protein kinase" evidence="9">
    <location>
        <begin position="984"/>
        <end position="1255"/>
    </location>
</feature>
<dbReference type="InterPro" id="IPR000719">
    <property type="entry name" value="Prot_kinase_dom"/>
</dbReference>
<dbReference type="GO" id="GO:0038066">
    <property type="term" value="P:p38MAPK cascade"/>
    <property type="evidence" value="ECO:0007669"/>
    <property type="project" value="TreeGrafter"/>
</dbReference>
<dbReference type="InterPro" id="IPR017441">
    <property type="entry name" value="Protein_kinase_ATP_BS"/>
</dbReference>
<feature type="region of interest" description="Disordered" evidence="8">
    <location>
        <begin position="1"/>
        <end position="62"/>
    </location>
</feature>